<name>A0A0E0M235_ORYPU</name>
<dbReference type="HOGENOM" id="CLU_112636_0_0_1"/>
<evidence type="ECO:0000313" key="3">
    <source>
        <dbReference type="Proteomes" id="UP000026962"/>
    </source>
</evidence>
<evidence type="ECO:0000313" key="2">
    <source>
        <dbReference type="EnsemblPlants" id="OPUNC09G11370.1"/>
    </source>
</evidence>
<protein>
    <submittedName>
        <fullName evidence="2">Uncharacterized protein</fullName>
    </submittedName>
</protein>
<feature type="region of interest" description="Disordered" evidence="1">
    <location>
        <begin position="1"/>
        <end position="20"/>
    </location>
</feature>
<feature type="region of interest" description="Disordered" evidence="1">
    <location>
        <begin position="101"/>
        <end position="237"/>
    </location>
</feature>
<feature type="compositionally biased region" description="Basic and acidic residues" evidence="1">
    <location>
        <begin position="54"/>
        <end position="65"/>
    </location>
</feature>
<reference evidence="2" key="2">
    <citation type="submission" date="2018-05" db="EMBL/GenBank/DDBJ databases">
        <title>OpunRS2 (Oryza punctata Reference Sequence Version 2).</title>
        <authorList>
            <person name="Zhang J."/>
            <person name="Kudrna D."/>
            <person name="Lee S."/>
            <person name="Talag J."/>
            <person name="Welchert J."/>
            <person name="Wing R.A."/>
        </authorList>
    </citation>
    <scope>NUCLEOTIDE SEQUENCE [LARGE SCALE GENOMIC DNA]</scope>
</reference>
<feature type="compositionally biased region" description="Basic residues" evidence="1">
    <location>
        <begin position="108"/>
        <end position="117"/>
    </location>
</feature>
<reference evidence="2" key="1">
    <citation type="submission" date="2015-04" db="UniProtKB">
        <authorList>
            <consortium name="EnsemblPlants"/>
        </authorList>
    </citation>
    <scope>IDENTIFICATION</scope>
</reference>
<organism evidence="2">
    <name type="scientific">Oryza punctata</name>
    <name type="common">Red rice</name>
    <dbReference type="NCBI Taxonomy" id="4537"/>
    <lineage>
        <taxon>Eukaryota</taxon>
        <taxon>Viridiplantae</taxon>
        <taxon>Streptophyta</taxon>
        <taxon>Embryophyta</taxon>
        <taxon>Tracheophyta</taxon>
        <taxon>Spermatophyta</taxon>
        <taxon>Magnoliopsida</taxon>
        <taxon>Liliopsida</taxon>
        <taxon>Poales</taxon>
        <taxon>Poaceae</taxon>
        <taxon>BOP clade</taxon>
        <taxon>Oryzoideae</taxon>
        <taxon>Oryzeae</taxon>
        <taxon>Oryzinae</taxon>
        <taxon>Oryza</taxon>
    </lineage>
</organism>
<sequence length="237" mass="25499">MYRTPAQDEDGGGDGASCSLGRKVGHRVVEVIASSLRGFAYSPSVLSFRANNSRKGDGRENERSGGKKAVRRERRGAYRRPRSTTIGIHCAAAETRLRVLRCQATPPRHPRRPRRLPIRATRSSPATSPPDPCRPELDGRAGQSSPTTLPPDPALPGARRTHHPSIRVAQSLPAVSVGARWPSRPSRRVGRGGGGYSRQPTVSGGMRVAPASTSAERGGEGRRRWVVGRERGAPMVG</sequence>
<evidence type="ECO:0000256" key="1">
    <source>
        <dbReference type="SAM" id="MobiDB-lite"/>
    </source>
</evidence>
<feature type="region of interest" description="Disordered" evidence="1">
    <location>
        <begin position="49"/>
        <end position="84"/>
    </location>
</feature>
<dbReference type="Gramene" id="OPUNC09G11370.1">
    <property type="protein sequence ID" value="OPUNC09G11370.1"/>
    <property type="gene ID" value="OPUNC09G11370"/>
</dbReference>
<feature type="compositionally biased region" description="Basic residues" evidence="1">
    <location>
        <begin position="66"/>
        <end position="82"/>
    </location>
</feature>
<dbReference type="AlphaFoldDB" id="A0A0E0M235"/>
<feature type="compositionally biased region" description="Basic and acidic residues" evidence="1">
    <location>
        <begin position="217"/>
        <end position="237"/>
    </location>
</feature>
<accession>A0A0E0M235</accession>
<dbReference type="EnsemblPlants" id="OPUNC09G11370.1">
    <property type="protein sequence ID" value="OPUNC09G11370.1"/>
    <property type="gene ID" value="OPUNC09G11370"/>
</dbReference>
<keyword evidence="3" id="KW-1185">Reference proteome</keyword>
<proteinExistence type="predicted"/>
<dbReference type="Proteomes" id="UP000026962">
    <property type="component" value="Chromosome 9"/>
</dbReference>